<feature type="region of interest" description="Disordered" evidence="1">
    <location>
        <begin position="85"/>
        <end position="107"/>
    </location>
</feature>
<dbReference type="KEGG" id="apuu:APUU_50817A"/>
<reference evidence="3" key="1">
    <citation type="submission" date="2021-01" db="EMBL/GenBank/DDBJ databases">
        <authorList>
            <consortium name="Aspergillus puulaauensis MK2 genome sequencing consortium"/>
            <person name="Kazuki M."/>
            <person name="Futagami T."/>
        </authorList>
    </citation>
    <scope>NUCLEOTIDE SEQUENCE</scope>
    <source>
        <strain evidence="3">MK2</strain>
    </source>
</reference>
<gene>
    <name evidence="3" type="ORF">APUU_50817A</name>
</gene>
<sequence length="107" mass="11215">MHVWKQMLIFHSNLAAITAAGPSMSEDPSAVPGPHFLAHLPFSESPSSTIKIASVSASRFSASKEPEESSAIRVICRSSIAYVSPAQNPSTIGGLSSPTRLDAGHGR</sequence>
<proteinExistence type="predicted"/>
<reference evidence="3" key="2">
    <citation type="submission" date="2021-02" db="EMBL/GenBank/DDBJ databases">
        <title>Aspergillus puulaauensis MK2 genome sequence.</title>
        <authorList>
            <person name="Futagami T."/>
            <person name="Mori K."/>
            <person name="Kadooka C."/>
            <person name="Tanaka T."/>
        </authorList>
    </citation>
    <scope>NUCLEOTIDE SEQUENCE</scope>
    <source>
        <strain evidence="3">MK2</strain>
    </source>
</reference>
<dbReference type="AlphaFoldDB" id="A0A7R7XQZ2"/>
<dbReference type="GeneID" id="64976111"/>
<feature type="signal peptide" evidence="2">
    <location>
        <begin position="1"/>
        <end position="19"/>
    </location>
</feature>
<feature type="compositionally biased region" description="Polar residues" evidence="1">
    <location>
        <begin position="85"/>
        <end position="99"/>
    </location>
</feature>
<organism evidence="3 4">
    <name type="scientific">Aspergillus puulaauensis</name>
    <dbReference type="NCBI Taxonomy" id="1220207"/>
    <lineage>
        <taxon>Eukaryota</taxon>
        <taxon>Fungi</taxon>
        <taxon>Dikarya</taxon>
        <taxon>Ascomycota</taxon>
        <taxon>Pezizomycotina</taxon>
        <taxon>Eurotiomycetes</taxon>
        <taxon>Eurotiomycetidae</taxon>
        <taxon>Eurotiales</taxon>
        <taxon>Aspergillaceae</taxon>
        <taxon>Aspergillus</taxon>
    </lineage>
</organism>
<protein>
    <submittedName>
        <fullName evidence="3">Uncharacterized protein</fullName>
    </submittedName>
</protein>
<dbReference type="RefSeq" id="XP_041558300.1">
    <property type="nucleotide sequence ID" value="XM_041705856.1"/>
</dbReference>
<evidence type="ECO:0000313" key="4">
    <source>
        <dbReference type="Proteomes" id="UP000654913"/>
    </source>
</evidence>
<accession>A0A7R7XQZ2</accession>
<evidence type="ECO:0000256" key="1">
    <source>
        <dbReference type="SAM" id="MobiDB-lite"/>
    </source>
</evidence>
<keyword evidence="2" id="KW-0732">Signal</keyword>
<feature type="chain" id="PRO_5031024405" evidence="2">
    <location>
        <begin position="20"/>
        <end position="107"/>
    </location>
</feature>
<evidence type="ECO:0000256" key="2">
    <source>
        <dbReference type="SAM" id="SignalP"/>
    </source>
</evidence>
<dbReference type="Proteomes" id="UP000654913">
    <property type="component" value="Chromosome 5"/>
</dbReference>
<dbReference type="EMBL" id="AP024447">
    <property type="protein sequence ID" value="BCS26106.1"/>
    <property type="molecule type" value="Genomic_DNA"/>
</dbReference>
<keyword evidence="4" id="KW-1185">Reference proteome</keyword>
<name>A0A7R7XQZ2_9EURO</name>
<evidence type="ECO:0000313" key="3">
    <source>
        <dbReference type="EMBL" id="BCS26106.1"/>
    </source>
</evidence>